<dbReference type="GO" id="GO:0071818">
    <property type="term" value="C:BAT3 complex"/>
    <property type="evidence" value="ECO:0007669"/>
    <property type="project" value="TreeGrafter"/>
</dbReference>
<evidence type="ECO:0000256" key="6">
    <source>
        <dbReference type="ARBA" id="ARBA00022525"/>
    </source>
</evidence>
<dbReference type="SMART" id="SM00213">
    <property type="entry name" value="UBQ"/>
    <property type="match status" value="1"/>
</dbReference>
<keyword evidence="9" id="KW-0143">Chaperone</keyword>
<feature type="compositionally biased region" description="Low complexity" evidence="12">
    <location>
        <begin position="635"/>
        <end position="645"/>
    </location>
</feature>
<feature type="compositionally biased region" description="Basic and acidic residues" evidence="12">
    <location>
        <begin position="87"/>
        <end position="96"/>
    </location>
</feature>
<evidence type="ECO:0000256" key="2">
    <source>
        <dbReference type="ARBA" id="ARBA00004514"/>
    </source>
</evidence>
<evidence type="ECO:0000256" key="1">
    <source>
        <dbReference type="ARBA" id="ARBA00004123"/>
    </source>
</evidence>
<protein>
    <recommendedName>
        <fullName evidence="11">BCL2-associated athanogene 6</fullName>
    </recommendedName>
</protein>
<sequence length="1214" mass="131819">MIEVTVKTLDSKNHSFSVPCDLTVRQFKERIASSVGVTAESQRLISSGKVLQDDKCLQEYDVSGKVIHLVQRAPPQLAARNEGTDSQQRDSQDDHSHHHHYHFHQGGSRRRRSVVVGAVGPSSSSVRLGICQEMLSQAMRIMNRLDNPESPNPSNADPVVTSPPLDQNDPESSSSSNPHPGEYQGFFEGMSDDTGHGPLMSAMQVDINVEVQSDLNLRQGERRSRNRDSNVEQVTPRARSQSTNSRNSGEGGRSSSVPPPQERGGSHSRDHRSEEGNRQQQGGPGIQHPRTQVLADVIEELVQANNRLRPHMERVRDLMRNDPRLEVSLERAEAQRSFNLTMQALHYLSHAHHAVSDMMVDFSRPPPREIRAVPFLTHFHPLTIQAGIPIQAEISLQTGPPQTHQSFSDAAGRNQSESSPQSEQSNTNNLQSGGNNPQSGGNNPQSGGNNPQSGGNNPQSGGNNPQLGGFRPGIPYTFALPPVMVMEMGPATFTIETGRAPVPGNSNATPSSGTSPSEPPPLTRNSVPTAENGTNTGASQEDRNGIGTRVESFLQGESNQGGGGNRSGSQSGGGSSGGGGGPWSRVQDNFPIPAGFIQHVMNTVTSAIQSGLSASAGHASSINREGTGGSGGETNQGQGSQQTGQHVRGEGHSPGVRVMYGNGGPVPRPFLPPLSFSAAHDAAAPRTQTPRVPHQQSMETVKFSHFKNILVFLISLYFPCAFLLYVQSAWFPFQSQSTANTNASGSMPVSDMLQSLSQLLQVFGSSGNSLTLSQILRNFLDQQEVPADQQGFPSDAILVMSDYLTLPDIISLYFGNSEPLQRVQAPLRQYAATRILRNQEPTLVNISNAVEDLIREVTPGLQYFVDMAPVHDTIDATATMQNFLRIHLRELLQLLFRPLSAAEFAPLFRQCFQECIHTYLGLAICCLQYGQLSLEELFTDSMRDVLSSMGNNTNVFGQMMASIPLTHLRGLLSSVPALSTQQRNRYIVYRPSGPSSRTSEPMETDPDTPAESAATTVAPSVATSASCTPNSNATGRPVEQIEETATVGNEWENTMDPEWVAVIKNDTAVQHRMSPGKPFSDAYLSGMPAKRRRLVTGSKPQGTINTILTDTLRRAVNCAGVQPQNQSTLEVTQAAGESASLQAAYNEQVRLELQKLMKDNKDYQSSKYPNTEKYIRKVAGITVFLLNGVQVMQSTYVCEWHDSVSVITKDNIIF</sequence>
<feature type="compositionally biased region" description="Low complexity" evidence="12">
    <location>
        <begin position="1009"/>
        <end position="1026"/>
    </location>
</feature>
<dbReference type="EMBL" id="CAJPEV010000898">
    <property type="protein sequence ID" value="CAG0889376.1"/>
    <property type="molecule type" value="Genomic_DNA"/>
</dbReference>
<evidence type="ECO:0000256" key="3">
    <source>
        <dbReference type="ARBA" id="ARBA00004550"/>
    </source>
</evidence>
<dbReference type="GO" id="GO:0005634">
    <property type="term" value="C:nucleus"/>
    <property type="evidence" value="ECO:0007669"/>
    <property type="project" value="UniProtKB-SubCell"/>
</dbReference>
<dbReference type="InterPro" id="IPR000626">
    <property type="entry name" value="Ubiquitin-like_dom"/>
</dbReference>
<dbReference type="Pfam" id="PF12057">
    <property type="entry name" value="BAG6"/>
    <property type="match status" value="1"/>
</dbReference>
<keyword evidence="8" id="KW-0156">Chromatin regulator</keyword>
<dbReference type="Pfam" id="PF00240">
    <property type="entry name" value="ubiquitin"/>
    <property type="match status" value="1"/>
</dbReference>
<evidence type="ECO:0000256" key="11">
    <source>
        <dbReference type="ARBA" id="ARBA00030033"/>
    </source>
</evidence>
<dbReference type="InterPro" id="IPR029071">
    <property type="entry name" value="Ubiquitin-like_domsf"/>
</dbReference>
<feature type="compositionally biased region" description="Basic residues" evidence="12">
    <location>
        <begin position="97"/>
        <end position="113"/>
    </location>
</feature>
<reference evidence="14" key="1">
    <citation type="submission" date="2020-11" db="EMBL/GenBank/DDBJ databases">
        <authorList>
            <person name="Tran Van P."/>
        </authorList>
    </citation>
    <scope>NUCLEOTIDE SEQUENCE</scope>
</reference>
<keyword evidence="15" id="KW-1185">Reference proteome</keyword>
<feature type="region of interest" description="Disordered" evidence="12">
    <location>
        <begin position="496"/>
        <end position="590"/>
    </location>
</feature>
<dbReference type="GO" id="GO:0031593">
    <property type="term" value="F:polyubiquitin modification-dependent protein binding"/>
    <property type="evidence" value="ECO:0007669"/>
    <property type="project" value="TreeGrafter"/>
</dbReference>
<dbReference type="GO" id="GO:0036503">
    <property type="term" value="P:ERAD pathway"/>
    <property type="evidence" value="ECO:0007669"/>
    <property type="project" value="TreeGrafter"/>
</dbReference>
<evidence type="ECO:0000256" key="9">
    <source>
        <dbReference type="ARBA" id="ARBA00023186"/>
    </source>
</evidence>
<evidence type="ECO:0000313" key="15">
    <source>
        <dbReference type="Proteomes" id="UP000677054"/>
    </source>
</evidence>
<evidence type="ECO:0000313" key="14">
    <source>
        <dbReference type="EMBL" id="CAD7245596.1"/>
    </source>
</evidence>
<dbReference type="PANTHER" id="PTHR15204">
    <property type="entry name" value="LARGE PROLINE-RICH PROTEIN BAG6"/>
    <property type="match status" value="1"/>
</dbReference>
<dbReference type="GO" id="GO:0006915">
    <property type="term" value="P:apoptotic process"/>
    <property type="evidence" value="ECO:0007669"/>
    <property type="project" value="UniProtKB-KW"/>
</dbReference>
<organism evidence="14">
    <name type="scientific">Darwinula stevensoni</name>
    <dbReference type="NCBI Taxonomy" id="69355"/>
    <lineage>
        <taxon>Eukaryota</taxon>
        <taxon>Metazoa</taxon>
        <taxon>Ecdysozoa</taxon>
        <taxon>Arthropoda</taxon>
        <taxon>Crustacea</taxon>
        <taxon>Oligostraca</taxon>
        <taxon>Ostracoda</taxon>
        <taxon>Podocopa</taxon>
        <taxon>Podocopida</taxon>
        <taxon>Darwinulocopina</taxon>
        <taxon>Darwinuloidea</taxon>
        <taxon>Darwinulidae</taxon>
        <taxon>Darwinula</taxon>
    </lineage>
</organism>
<feature type="region of interest" description="Disordered" evidence="12">
    <location>
        <begin position="144"/>
        <end position="199"/>
    </location>
</feature>
<keyword evidence="6" id="KW-0964">Secreted</keyword>
<keyword evidence="10" id="KW-0539">Nucleus</keyword>
<feature type="region of interest" description="Disordered" evidence="12">
    <location>
        <begin position="989"/>
        <end position="1039"/>
    </location>
</feature>
<dbReference type="PANTHER" id="PTHR15204:SF0">
    <property type="entry name" value="LARGE PROLINE-RICH PROTEIN BAG6"/>
    <property type="match status" value="1"/>
</dbReference>
<accession>A0A7R9A2C1</accession>
<comment type="subcellular location">
    <subcellularLocation>
        <location evidence="2">Cytoplasm</location>
        <location evidence="2">Cytosol</location>
    </subcellularLocation>
    <subcellularLocation>
        <location evidence="1">Nucleus</location>
    </subcellularLocation>
    <subcellularLocation>
        <location evidence="3">Secreted</location>
        <location evidence="3">Extracellular exosome</location>
    </subcellularLocation>
</comment>
<dbReference type="GO" id="GO:0051787">
    <property type="term" value="F:misfolded protein binding"/>
    <property type="evidence" value="ECO:0007669"/>
    <property type="project" value="TreeGrafter"/>
</dbReference>
<dbReference type="InterPro" id="IPR021925">
    <property type="entry name" value="BAG6"/>
</dbReference>
<evidence type="ECO:0000256" key="4">
    <source>
        <dbReference type="ARBA" id="ARBA00022448"/>
    </source>
</evidence>
<feature type="compositionally biased region" description="Basic and acidic residues" evidence="12">
    <location>
        <begin position="264"/>
        <end position="277"/>
    </location>
</feature>
<keyword evidence="7" id="KW-0053">Apoptosis</keyword>
<feature type="compositionally biased region" description="Low complexity" evidence="12">
    <location>
        <begin position="414"/>
        <end position="469"/>
    </location>
</feature>
<evidence type="ECO:0000256" key="8">
    <source>
        <dbReference type="ARBA" id="ARBA00022853"/>
    </source>
</evidence>
<proteinExistence type="predicted"/>
<dbReference type="SUPFAM" id="SSF54236">
    <property type="entry name" value="Ubiquitin-like"/>
    <property type="match status" value="1"/>
</dbReference>
<keyword evidence="4" id="KW-0813">Transport</keyword>
<dbReference type="GO" id="GO:0005576">
    <property type="term" value="C:extracellular region"/>
    <property type="evidence" value="ECO:0007669"/>
    <property type="project" value="UniProtKB-SubCell"/>
</dbReference>
<evidence type="ECO:0000256" key="10">
    <source>
        <dbReference type="ARBA" id="ARBA00023242"/>
    </source>
</evidence>
<gene>
    <name evidence="14" type="ORF">DSTB1V02_LOCUS5468</name>
</gene>
<feature type="region of interest" description="Disordered" evidence="12">
    <location>
        <begin position="615"/>
        <end position="656"/>
    </location>
</feature>
<feature type="compositionally biased region" description="Basic and acidic residues" evidence="12">
    <location>
        <begin position="219"/>
        <end position="230"/>
    </location>
</feature>
<feature type="compositionally biased region" description="Polar residues" evidence="12">
    <location>
        <begin position="524"/>
        <end position="539"/>
    </location>
</feature>
<evidence type="ECO:0000256" key="5">
    <source>
        <dbReference type="ARBA" id="ARBA00022490"/>
    </source>
</evidence>
<feature type="compositionally biased region" description="Polar residues" evidence="12">
    <location>
        <begin position="398"/>
        <end position="408"/>
    </location>
</feature>
<name>A0A7R9A2C1_9CRUS</name>
<evidence type="ECO:0000259" key="13">
    <source>
        <dbReference type="PROSITE" id="PS50053"/>
    </source>
</evidence>
<dbReference type="FunFam" id="3.10.20.90:FF:000154">
    <property type="entry name" value="Large proline-rich protein BAG6"/>
    <property type="match status" value="1"/>
</dbReference>
<dbReference type="GO" id="GO:0006325">
    <property type="term" value="P:chromatin organization"/>
    <property type="evidence" value="ECO:0007669"/>
    <property type="project" value="UniProtKB-KW"/>
</dbReference>
<feature type="compositionally biased region" description="Low complexity" evidence="12">
    <location>
        <begin position="242"/>
        <end position="256"/>
    </location>
</feature>
<feature type="region of interest" description="Disordered" evidence="12">
    <location>
        <begin position="398"/>
        <end position="470"/>
    </location>
</feature>
<feature type="domain" description="Ubiquitin-like" evidence="13">
    <location>
        <begin position="2"/>
        <end position="63"/>
    </location>
</feature>
<dbReference type="OrthoDB" id="1885901at2759"/>
<dbReference type="AlphaFoldDB" id="A0A7R9A2C1"/>
<dbReference type="PROSITE" id="PS50053">
    <property type="entry name" value="UBIQUITIN_2"/>
    <property type="match status" value="1"/>
</dbReference>
<dbReference type="CDD" id="cd01809">
    <property type="entry name" value="Ubl_BAG6"/>
    <property type="match status" value="1"/>
</dbReference>
<evidence type="ECO:0000256" key="7">
    <source>
        <dbReference type="ARBA" id="ARBA00022703"/>
    </source>
</evidence>
<feature type="region of interest" description="Disordered" evidence="12">
    <location>
        <begin position="74"/>
        <end position="119"/>
    </location>
</feature>
<feature type="region of interest" description="Disordered" evidence="12">
    <location>
        <begin position="215"/>
        <end position="288"/>
    </location>
</feature>
<feature type="compositionally biased region" description="Gly residues" evidence="12">
    <location>
        <begin position="559"/>
        <end position="582"/>
    </location>
</feature>
<dbReference type="Proteomes" id="UP000677054">
    <property type="component" value="Unassembled WGS sequence"/>
</dbReference>
<dbReference type="Gene3D" id="3.10.20.90">
    <property type="entry name" value="Phosphatidylinositol 3-kinase Catalytic Subunit, Chain A, domain 1"/>
    <property type="match status" value="1"/>
</dbReference>
<dbReference type="EMBL" id="LR900415">
    <property type="protein sequence ID" value="CAD7245596.1"/>
    <property type="molecule type" value="Genomic_DNA"/>
</dbReference>
<evidence type="ECO:0000256" key="12">
    <source>
        <dbReference type="SAM" id="MobiDB-lite"/>
    </source>
</evidence>
<keyword evidence="5" id="KW-0963">Cytoplasm</keyword>